<evidence type="ECO:0000256" key="2">
    <source>
        <dbReference type="ARBA" id="ARBA00022692"/>
    </source>
</evidence>
<evidence type="ECO:0000256" key="1">
    <source>
        <dbReference type="ARBA" id="ARBA00004141"/>
    </source>
</evidence>
<evidence type="ECO:0000256" key="4">
    <source>
        <dbReference type="ARBA" id="ARBA00023136"/>
    </source>
</evidence>
<dbReference type="InterPro" id="IPR036259">
    <property type="entry name" value="MFS_trans_sf"/>
</dbReference>
<gene>
    <name evidence="6" type="ORF">FA14DRAFT_183603</name>
</gene>
<protein>
    <recommendedName>
        <fullName evidence="8">Major facilitator superfamily (MFS) profile domain-containing protein</fullName>
    </recommendedName>
</protein>
<feature type="transmembrane region" description="Helical" evidence="5">
    <location>
        <begin position="88"/>
        <end position="110"/>
    </location>
</feature>
<keyword evidence="2 5" id="KW-0812">Transmembrane</keyword>
<keyword evidence="3 5" id="KW-1133">Transmembrane helix</keyword>
<evidence type="ECO:0008006" key="8">
    <source>
        <dbReference type="Google" id="ProtNLM"/>
    </source>
</evidence>
<dbReference type="EMBL" id="KZ819602">
    <property type="protein sequence ID" value="PWN37716.1"/>
    <property type="molecule type" value="Genomic_DNA"/>
</dbReference>
<evidence type="ECO:0000256" key="5">
    <source>
        <dbReference type="SAM" id="Phobius"/>
    </source>
</evidence>
<dbReference type="Gene3D" id="1.20.1250.20">
    <property type="entry name" value="MFS general substrate transporter like domains"/>
    <property type="match status" value="1"/>
</dbReference>
<feature type="transmembrane region" description="Helical" evidence="5">
    <location>
        <begin position="25"/>
        <end position="43"/>
    </location>
</feature>
<dbReference type="GeneID" id="37023106"/>
<evidence type="ECO:0000313" key="6">
    <source>
        <dbReference type="EMBL" id="PWN37716.1"/>
    </source>
</evidence>
<proteinExistence type="predicted"/>
<organism evidence="6 7">
    <name type="scientific">Meira miltonrushii</name>
    <dbReference type="NCBI Taxonomy" id="1280837"/>
    <lineage>
        <taxon>Eukaryota</taxon>
        <taxon>Fungi</taxon>
        <taxon>Dikarya</taxon>
        <taxon>Basidiomycota</taxon>
        <taxon>Ustilaginomycotina</taxon>
        <taxon>Exobasidiomycetes</taxon>
        <taxon>Exobasidiales</taxon>
        <taxon>Brachybasidiaceae</taxon>
        <taxon>Meira</taxon>
    </lineage>
</organism>
<keyword evidence="4 5" id="KW-0472">Membrane</keyword>
<feature type="transmembrane region" description="Helical" evidence="5">
    <location>
        <begin position="130"/>
        <end position="149"/>
    </location>
</feature>
<name>A0A316VJJ0_9BASI</name>
<accession>A0A316VJJ0</accession>
<dbReference type="RefSeq" id="XP_025358018.1">
    <property type="nucleotide sequence ID" value="XM_025501325.1"/>
</dbReference>
<dbReference type="OrthoDB" id="5296287at2759"/>
<dbReference type="PANTHER" id="PTHR23508">
    <property type="entry name" value="CARBOXYLIC ACID TRANSPORTER PROTEIN HOMOLOG"/>
    <property type="match status" value="1"/>
</dbReference>
<dbReference type="SUPFAM" id="SSF103473">
    <property type="entry name" value="MFS general substrate transporter"/>
    <property type="match status" value="1"/>
</dbReference>
<sequence length="188" mass="19695">MIVSVGGFIGSCSGAGFSQGTGRRLCVIIASFIALCFLTAYILPSHPTAPSIGGFFFVMASNMANSVISIHISELSSPVFRSVMSGSAYQLGITLASPSEVIINALAASYQTQKVSSTGEVETVKVYGPVIGIATAIMYFLVIVLTAIGPEKHSANFDKFIPANKGILKDPSVRSDNGEETNSDQSFV</sequence>
<dbReference type="AlphaFoldDB" id="A0A316VJJ0"/>
<dbReference type="PANTHER" id="PTHR23508:SF9">
    <property type="entry name" value="CARBOXYLIC ACID TRANSPORT PROTEIN (AFU_ORTHOLOGUE AFUA_2G09450)"/>
    <property type="match status" value="1"/>
</dbReference>
<dbReference type="STRING" id="1280837.A0A316VJJ0"/>
<dbReference type="GO" id="GO:0005886">
    <property type="term" value="C:plasma membrane"/>
    <property type="evidence" value="ECO:0007669"/>
    <property type="project" value="TreeGrafter"/>
</dbReference>
<evidence type="ECO:0000256" key="3">
    <source>
        <dbReference type="ARBA" id="ARBA00022989"/>
    </source>
</evidence>
<reference evidence="6 7" key="1">
    <citation type="journal article" date="2018" name="Mol. Biol. Evol.">
        <title>Broad Genomic Sampling Reveals a Smut Pathogenic Ancestry of the Fungal Clade Ustilaginomycotina.</title>
        <authorList>
            <person name="Kijpornyongpan T."/>
            <person name="Mondo S.J."/>
            <person name="Barry K."/>
            <person name="Sandor L."/>
            <person name="Lee J."/>
            <person name="Lipzen A."/>
            <person name="Pangilinan J."/>
            <person name="LaButti K."/>
            <person name="Hainaut M."/>
            <person name="Henrissat B."/>
            <person name="Grigoriev I.V."/>
            <person name="Spatafora J.W."/>
            <person name="Aime M.C."/>
        </authorList>
    </citation>
    <scope>NUCLEOTIDE SEQUENCE [LARGE SCALE GENOMIC DNA]</scope>
    <source>
        <strain evidence="6 7">MCA 3882</strain>
    </source>
</reference>
<feature type="transmembrane region" description="Helical" evidence="5">
    <location>
        <begin position="49"/>
        <end position="68"/>
    </location>
</feature>
<comment type="subcellular location">
    <subcellularLocation>
        <location evidence="1">Membrane</location>
        <topology evidence="1">Multi-pass membrane protein</topology>
    </subcellularLocation>
</comment>
<dbReference type="InParanoid" id="A0A316VJJ0"/>
<dbReference type="GO" id="GO:0046943">
    <property type="term" value="F:carboxylic acid transmembrane transporter activity"/>
    <property type="evidence" value="ECO:0007669"/>
    <property type="project" value="TreeGrafter"/>
</dbReference>
<evidence type="ECO:0000313" key="7">
    <source>
        <dbReference type="Proteomes" id="UP000245771"/>
    </source>
</evidence>
<keyword evidence="7" id="KW-1185">Reference proteome</keyword>
<dbReference type="Proteomes" id="UP000245771">
    <property type="component" value="Unassembled WGS sequence"/>
</dbReference>